<accession>A0A1K0FL59</accession>
<organism evidence="1 2">
    <name type="scientific">Couchioplanes caeruleus subsp. caeruleus</name>
    <dbReference type="NCBI Taxonomy" id="56427"/>
    <lineage>
        <taxon>Bacteria</taxon>
        <taxon>Bacillati</taxon>
        <taxon>Actinomycetota</taxon>
        <taxon>Actinomycetes</taxon>
        <taxon>Micromonosporales</taxon>
        <taxon>Micromonosporaceae</taxon>
        <taxon>Couchioplanes</taxon>
    </lineage>
</organism>
<dbReference type="AlphaFoldDB" id="A0A1K0FL59"/>
<reference evidence="1 2" key="1">
    <citation type="submission" date="2016-09" db="EMBL/GenBank/DDBJ databases">
        <title>Couchioplanes caeruleus draft genome sequence.</title>
        <authorList>
            <person name="Sheehan J."/>
            <person name="Caffrey P."/>
        </authorList>
    </citation>
    <scope>NUCLEOTIDE SEQUENCE [LARGE SCALE GENOMIC DNA]</scope>
    <source>
        <strain evidence="1 2">DSM 43634</strain>
    </source>
</reference>
<sequence>MMHPDIAEQDDAGDMSAADALRFLTPDLREFLADLHGAPASIAQAAVQLLPFGSRSALLSTGVATADGSGSGPAGETGLRLTTLGFEVIAEAAMPAEPDEVERLTSLAEAIVAEHNSYR</sequence>
<dbReference type="Proteomes" id="UP000182486">
    <property type="component" value="Unassembled WGS sequence"/>
</dbReference>
<evidence type="ECO:0000313" key="2">
    <source>
        <dbReference type="Proteomes" id="UP000182486"/>
    </source>
</evidence>
<protein>
    <submittedName>
        <fullName evidence="1">Uncharacterized protein</fullName>
    </submittedName>
</protein>
<keyword evidence="2" id="KW-1185">Reference proteome</keyword>
<proteinExistence type="predicted"/>
<gene>
    <name evidence="1" type="ORF">BG844_14490</name>
</gene>
<comment type="caution">
    <text evidence="1">The sequence shown here is derived from an EMBL/GenBank/DDBJ whole genome shotgun (WGS) entry which is preliminary data.</text>
</comment>
<dbReference type="EMBL" id="MEIA01000144">
    <property type="protein sequence ID" value="OJF13581.1"/>
    <property type="molecule type" value="Genomic_DNA"/>
</dbReference>
<name>A0A1K0FL59_9ACTN</name>
<evidence type="ECO:0000313" key="1">
    <source>
        <dbReference type="EMBL" id="OJF13581.1"/>
    </source>
</evidence>
<dbReference type="RefSeq" id="WP_071805854.1">
    <property type="nucleotide sequence ID" value="NZ_MEIA01000144.1"/>
</dbReference>